<reference evidence="10 11" key="1">
    <citation type="submission" date="2018-06" db="EMBL/GenBank/DDBJ databases">
        <title>Complete Genomes of Monosporascus.</title>
        <authorList>
            <person name="Robinson A.J."/>
            <person name="Natvig D.O."/>
        </authorList>
    </citation>
    <scope>NUCLEOTIDE SEQUENCE [LARGE SCALE GENOMIC DNA]</scope>
    <source>
        <strain evidence="10 11">CBS 110550</strain>
    </source>
</reference>
<keyword evidence="2" id="KW-0813">Transport</keyword>
<feature type="transmembrane region" description="Helical" evidence="7">
    <location>
        <begin position="419"/>
        <end position="436"/>
    </location>
</feature>
<organism evidence="10 11">
    <name type="scientific">Monosporascus ibericus</name>
    <dbReference type="NCBI Taxonomy" id="155417"/>
    <lineage>
        <taxon>Eukaryota</taxon>
        <taxon>Fungi</taxon>
        <taxon>Dikarya</taxon>
        <taxon>Ascomycota</taxon>
        <taxon>Pezizomycotina</taxon>
        <taxon>Sordariomycetes</taxon>
        <taxon>Xylariomycetidae</taxon>
        <taxon>Xylariales</taxon>
        <taxon>Xylariales incertae sedis</taxon>
        <taxon>Monosporascus</taxon>
    </lineage>
</organism>
<name>A0A4Q4STY7_9PEZI</name>
<feature type="signal peptide" evidence="8">
    <location>
        <begin position="1"/>
        <end position="21"/>
    </location>
</feature>
<dbReference type="STRING" id="155417.A0A4Q4STY7"/>
<keyword evidence="5" id="KW-0406">Ion transport</keyword>
<comment type="caution">
    <text evidence="10">The sequence shown here is derived from an EMBL/GenBank/DDBJ whole genome shotgun (WGS) entry which is preliminary data.</text>
</comment>
<feature type="transmembrane region" description="Helical" evidence="7">
    <location>
        <begin position="180"/>
        <end position="201"/>
    </location>
</feature>
<evidence type="ECO:0000256" key="5">
    <source>
        <dbReference type="ARBA" id="ARBA00023065"/>
    </source>
</evidence>
<dbReference type="GO" id="GO:0005886">
    <property type="term" value="C:plasma membrane"/>
    <property type="evidence" value="ECO:0007669"/>
    <property type="project" value="TreeGrafter"/>
</dbReference>
<dbReference type="Pfam" id="PF01794">
    <property type="entry name" value="Ferric_reduct"/>
    <property type="match status" value="1"/>
</dbReference>
<accession>A0A4Q4STY7</accession>
<evidence type="ECO:0000256" key="3">
    <source>
        <dbReference type="ARBA" id="ARBA00022692"/>
    </source>
</evidence>
<evidence type="ECO:0000313" key="11">
    <source>
        <dbReference type="Proteomes" id="UP000293360"/>
    </source>
</evidence>
<sequence length="693" mass="76340">MTLKPMLGSLAVALMATAATAQSSGRPGYGLIGYGITMYQPGCAFACRASLPRSSIPCDVHLNGHHSSSVSAECLADSTAFLESAAWCISVKCGPDGENVPVSAIEKFWETDLVGRELNQPQPKWTYQESLARVAEDPPTQSLEEEGVFNRTVVVDEDQYIADWNGNTAFENVEVNHETYGIVLLVSGAVIPIFFSLLRFVPFPARFTSKVYAYLIDPPAFGQRHAVPILGLGLVPTRGQALFILYIIAINVILNAVGIESRQPHSWYPLGQLEEVINYVANRAGVLSFANLPLLILYAGRNNVLLWLTNWSHSTFLLLHRWVALMCILQACLHSALWLHLHVIFYNDHDEVSAIPYWYWGIIGTVALALMIPLSVLPIRQRIYEFFHAAHIALAIITIVGCWYHIIYRYERQWGYENWVLAAIAVWVFEWMIRAVRIARNGVKRGYVTKVDEEYLCIDIPDVECRGHVYISFPTLSWRLWESHPFSIAGPTTSSEMLLATTEPTPSIEKAVDANTKNIAAPSSSNAKIAISSGSGISLFIRIRDGTTYLASQVNSTTGIPLLIESSYGSESKLYPDGDHATPSAKYPNLVVIAGGVGITAVLPTLSTTQSLYRPLGSCKLYWGVREQAQGLVKSVQNMVNASVDSYAAPEPLVVGITDLRWGDVDVQVSVGERFNLRAVIEADVSASKGDMI</sequence>
<dbReference type="AlphaFoldDB" id="A0A4Q4STY7"/>
<dbReference type="CDD" id="cd06186">
    <property type="entry name" value="NOX_Duox_like_FAD_NADP"/>
    <property type="match status" value="1"/>
</dbReference>
<dbReference type="EMBL" id="QJNU01001596">
    <property type="protein sequence ID" value="RYO74052.1"/>
    <property type="molecule type" value="Genomic_DNA"/>
</dbReference>
<dbReference type="GO" id="GO:0006879">
    <property type="term" value="P:intracellular iron ion homeostasis"/>
    <property type="evidence" value="ECO:0007669"/>
    <property type="project" value="TreeGrafter"/>
</dbReference>
<keyword evidence="4 7" id="KW-1133">Transmembrane helix</keyword>
<dbReference type="GO" id="GO:0000293">
    <property type="term" value="F:ferric-chelate reductase activity"/>
    <property type="evidence" value="ECO:0007669"/>
    <property type="project" value="TreeGrafter"/>
</dbReference>
<protein>
    <recommendedName>
        <fullName evidence="9">Ferric oxidoreductase domain-containing protein</fullName>
    </recommendedName>
</protein>
<evidence type="ECO:0000256" key="8">
    <source>
        <dbReference type="SAM" id="SignalP"/>
    </source>
</evidence>
<feature type="chain" id="PRO_5020807695" description="Ferric oxidoreductase domain-containing protein" evidence="8">
    <location>
        <begin position="22"/>
        <end position="693"/>
    </location>
</feature>
<dbReference type="SUPFAM" id="SSF52343">
    <property type="entry name" value="Ferredoxin reductase-like, C-terminal NADP-linked domain"/>
    <property type="match status" value="1"/>
</dbReference>
<feature type="transmembrane region" description="Helical" evidence="7">
    <location>
        <begin position="322"/>
        <end position="345"/>
    </location>
</feature>
<dbReference type="SFLD" id="SFLDG01168">
    <property type="entry name" value="Ferric_reductase_subgroup_(FRE"/>
    <property type="match status" value="1"/>
</dbReference>
<evidence type="ECO:0000259" key="9">
    <source>
        <dbReference type="Pfam" id="PF01794"/>
    </source>
</evidence>
<comment type="subcellular location">
    <subcellularLocation>
        <location evidence="1">Membrane</location>
        <topology evidence="1">Multi-pass membrane protein</topology>
    </subcellularLocation>
</comment>
<feature type="transmembrane region" description="Helical" evidence="7">
    <location>
        <begin position="386"/>
        <end position="407"/>
    </location>
</feature>
<feature type="transmembrane region" description="Helical" evidence="7">
    <location>
        <begin position="357"/>
        <end position="379"/>
    </location>
</feature>
<dbReference type="InterPro" id="IPR051410">
    <property type="entry name" value="Ferric/Cupric_Reductase"/>
</dbReference>
<dbReference type="Proteomes" id="UP000293360">
    <property type="component" value="Unassembled WGS sequence"/>
</dbReference>
<evidence type="ECO:0000256" key="6">
    <source>
        <dbReference type="ARBA" id="ARBA00023136"/>
    </source>
</evidence>
<dbReference type="InterPro" id="IPR039261">
    <property type="entry name" value="FNR_nucleotide-bd"/>
</dbReference>
<dbReference type="GO" id="GO:0006826">
    <property type="term" value="P:iron ion transport"/>
    <property type="evidence" value="ECO:0007669"/>
    <property type="project" value="TreeGrafter"/>
</dbReference>
<keyword evidence="3 7" id="KW-0812">Transmembrane</keyword>
<evidence type="ECO:0000256" key="7">
    <source>
        <dbReference type="SAM" id="Phobius"/>
    </source>
</evidence>
<feature type="transmembrane region" description="Helical" evidence="7">
    <location>
        <begin position="279"/>
        <end position="301"/>
    </location>
</feature>
<proteinExistence type="predicted"/>
<feature type="transmembrane region" description="Helical" evidence="7">
    <location>
        <begin position="241"/>
        <end position="259"/>
    </location>
</feature>
<feature type="domain" description="Ferric oxidoreductase" evidence="9">
    <location>
        <begin position="284"/>
        <end position="402"/>
    </location>
</feature>
<dbReference type="PANTHER" id="PTHR32361:SF9">
    <property type="entry name" value="FERRIC REDUCTASE TRANSMEMBRANE COMPONENT 3-RELATED"/>
    <property type="match status" value="1"/>
</dbReference>
<evidence type="ECO:0000256" key="1">
    <source>
        <dbReference type="ARBA" id="ARBA00004141"/>
    </source>
</evidence>
<keyword evidence="11" id="KW-1185">Reference proteome</keyword>
<dbReference type="PANTHER" id="PTHR32361">
    <property type="entry name" value="FERRIC/CUPRIC REDUCTASE TRANSMEMBRANE COMPONENT"/>
    <property type="match status" value="1"/>
</dbReference>
<gene>
    <name evidence="10" type="ORF">DL764_010997</name>
</gene>
<evidence type="ECO:0000256" key="4">
    <source>
        <dbReference type="ARBA" id="ARBA00022989"/>
    </source>
</evidence>
<keyword evidence="8" id="KW-0732">Signal</keyword>
<evidence type="ECO:0000256" key="2">
    <source>
        <dbReference type="ARBA" id="ARBA00022448"/>
    </source>
</evidence>
<evidence type="ECO:0000313" key="10">
    <source>
        <dbReference type="EMBL" id="RYO74052.1"/>
    </source>
</evidence>
<dbReference type="OrthoDB" id="167398at2759"/>
<dbReference type="GO" id="GO:0015677">
    <property type="term" value="P:copper ion import"/>
    <property type="evidence" value="ECO:0007669"/>
    <property type="project" value="TreeGrafter"/>
</dbReference>
<keyword evidence="6 7" id="KW-0472">Membrane</keyword>
<dbReference type="InterPro" id="IPR013130">
    <property type="entry name" value="Fe3_Rdtase_TM_dom"/>
</dbReference>